<evidence type="ECO:0000313" key="3">
    <source>
        <dbReference type="Proteomes" id="UP000589520"/>
    </source>
</evidence>
<keyword evidence="3" id="KW-1185">Reference proteome</keyword>
<dbReference type="RefSeq" id="WP_179488091.1">
    <property type="nucleotide sequence ID" value="NZ_JACCCW010000001.1"/>
</dbReference>
<organism evidence="2 3">
    <name type="scientific">Granulicella arctica</name>
    <dbReference type="NCBI Taxonomy" id="940613"/>
    <lineage>
        <taxon>Bacteria</taxon>
        <taxon>Pseudomonadati</taxon>
        <taxon>Acidobacteriota</taxon>
        <taxon>Terriglobia</taxon>
        <taxon>Terriglobales</taxon>
        <taxon>Acidobacteriaceae</taxon>
        <taxon>Granulicella</taxon>
    </lineage>
</organism>
<evidence type="ECO:0000256" key="1">
    <source>
        <dbReference type="SAM" id="MobiDB-lite"/>
    </source>
</evidence>
<name>A0A7Y9PES4_9BACT</name>
<feature type="compositionally biased region" description="Low complexity" evidence="1">
    <location>
        <begin position="410"/>
        <end position="423"/>
    </location>
</feature>
<proteinExistence type="predicted"/>
<dbReference type="AlphaFoldDB" id="A0A7Y9PES4"/>
<dbReference type="Proteomes" id="UP000589520">
    <property type="component" value="Unassembled WGS sequence"/>
</dbReference>
<gene>
    <name evidence="2" type="ORF">HDF17_000862</name>
</gene>
<dbReference type="Pfam" id="PF04860">
    <property type="entry name" value="Phage_portal"/>
    <property type="match status" value="1"/>
</dbReference>
<dbReference type="InterPro" id="IPR006944">
    <property type="entry name" value="Phage/GTA_portal"/>
</dbReference>
<protein>
    <submittedName>
        <fullName evidence="2">HK97 family phage portal protein</fullName>
    </submittedName>
</protein>
<reference evidence="2 3" key="1">
    <citation type="submission" date="2020-07" db="EMBL/GenBank/DDBJ databases">
        <title>Genomic Encyclopedia of Type Strains, Phase IV (KMG-V): Genome sequencing to study the core and pangenomes of soil and plant-associated prokaryotes.</title>
        <authorList>
            <person name="Whitman W."/>
        </authorList>
    </citation>
    <scope>NUCLEOTIDE SEQUENCE [LARGE SCALE GENOMIC DNA]</scope>
    <source>
        <strain evidence="2 3">X4EP2</strain>
    </source>
</reference>
<accession>A0A7Y9PES4</accession>
<sequence>MGVGTAVKTIWQRFAGAETIAAAADTRKTIALPSIMNPQRNGQPAIPKATPANLRLFAQTPIARRAINLVKDRIASMDWQIKVRRGFTNVTGEDATARMNILRRCLEEPNASDSFRVLWEQVLEDILVGGFGAVEMELSGDPLKPFHLWPVDGATIQIDPRWNGDPATPRYAQLQGTPGSSKQIPLLDDELVYIRLNPRTHTPFGLGRVEVAFETITQFLGANRYAGRLASNSVVQYALWLNEATPEQHDRLIRWWQDEIEGTGRVPILSCEQKPEVLRFAGGTDADLRLQWQEFLITMIANAFDLPPMLLGLAGNVNRSTASELADEAFQSAIAPVAKLLAGHITRDLFSKKLNWPEFEFCFNDLESRDDMETVQIQTELLKAGVLTIAEVRKQRGLEALPSAQDREVAAPIEAPATEEIPQ</sequence>
<dbReference type="EMBL" id="JACCCW010000001">
    <property type="protein sequence ID" value="NYF78575.1"/>
    <property type="molecule type" value="Genomic_DNA"/>
</dbReference>
<comment type="caution">
    <text evidence="2">The sequence shown here is derived from an EMBL/GenBank/DDBJ whole genome shotgun (WGS) entry which is preliminary data.</text>
</comment>
<evidence type="ECO:0000313" key="2">
    <source>
        <dbReference type="EMBL" id="NYF78575.1"/>
    </source>
</evidence>
<feature type="region of interest" description="Disordered" evidence="1">
    <location>
        <begin position="403"/>
        <end position="423"/>
    </location>
</feature>